<dbReference type="Proteomes" id="UP000826195">
    <property type="component" value="Unassembled WGS sequence"/>
</dbReference>
<reference evidence="2 3" key="1">
    <citation type="journal article" date="2021" name="J. Hered.">
        <title>A chromosome-level genome assembly of the parasitoid wasp, Cotesia glomerata (Hymenoptera: Braconidae).</title>
        <authorList>
            <person name="Pinto B.J."/>
            <person name="Weis J.J."/>
            <person name="Gamble T."/>
            <person name="Ode P.J."/>
            <person name="Paul R."/>
            <person name="Zaspel J.M."/>
        </authorList>
    </citation>
    <scope>NUCLEOTIDE SEQUENCE [LARGE SCALE GENOMIC DNA]</scope>
    <source>
        <strain evidence="2">CgM1</strain>
    </source>
</reference>
<sequence>MDNGDPRRGKDVRHVNVLPPERNGFTNGQDSDRVREQPRQRVNADSPPSRQGQVCTSKIKIDGKIEYMCIEDFSSTRQDETQENINVLFHGEASLVRLNKRF</sequence>
<gene>
    <name evidence="2" type="ORF">KQX54_021089</name>
</gene>
<dbReference type="EMBL" id="JAHXZJ010000001">
    <property type="protein sequence ID" value="KAH0568502.1"/>
    <property type="molecule type" value="Genomic_DNA"/>
</dbReference>
<feature type="region of interest" description="Disordered" evidence="1">
    <location>
        <begin position="1"/>
        <end position="54"/>
    </location>
</feature>
<evidence type="ECO:0000256" key="1">
    <source>
        <dbReference type="SAM" id="MobiDB-lite"/>
    </source>
</evidence>
<name>A0AAV7J8M3_COTGL</name>
<proteinExistence type="predicted"/>
<protein>
    <submittedName>
        <fullName evidence="2">Uncharacterized protein</fullName>
    </submittedName>
</protein>
<dbReference type="AlphaFoldDB" id="A0AAV7J8M3"/>
<keyword evidence="3" id="KW-1185">Reference proteome</keyword>
<feature type="compositionally biased region" description="Basic and acidic residues" evidence="1">
    <location>
        <begin position="1"/>
        <end position="14"/>
    </location>
</feature>
<feature type="compositionally biased region" description="Basic and acidic residues" evidence="1">
    <location>
        <begin position="30"/>
        <end position="39"/>
    </location>
</feature>
<evidence type="ECO:0000313" key="3">
    <source>
        <dbReference type="Proteomes" id="UP000826195"/>
    </source>
</evidence>
<comment type="caution">
    <text evidence="2">The sequence shown here is derived from an EMBL/GenBank/DDBJ whole genome shotgun (WGS) entry which is preliminary data.</text>
</comment>
<evidence type="ECO:0000313" key="2">
    <source>
        <dbReference type="EMBL" id="KAH0568502.1"/>
    </source>
</evidence>
<accession>A0AAV7J8M3</accession>
<organism evidence="2 3">
    <name type="scientific">Cotesia glomerata</name>
    <name type="common">Lepidopteran parasitic wasp</name>
    <name type="synonym">Apanteles glomeratus</name>
    <dbReference type="NCBI Taxonomy" id="32391"/>
    <lineage>
        <taxon>Eukaryota</taxon>
        <taxon>Metazoa</taxon>
        <taxon>Ecdysozoa</taxon>
        <taxon>Arthropoda</taxon>
        <taxon>Hexapoda</taxon>
        <taxon>Insecta</taxon>
        <taxon>Pterygota</taxon>
        <taxon>Neoptera</taxon>
        <taxon>Endopterygota</taxon>
        <taxon>Hymenoptera</taxon>
        <taxon>Apocrita</taxon>
        <taxon>Ichneumonoidea</taxon>
        <taxon>Braconidae</taxon>
        <taxon>Microgastrinae</taxon>
        <taxon>Cotesia</taxon>
    </lineage>
</organism>